<feature type="domain" description="PAS" evidence="9">
    <location>
        <begin position="386"/>
        <end position="422"/>
    </location>
</feature>
<evidence type="ECO:0000259" key="10">
    <source>
        <dbReference type="PROSITE" id="PS50885"/>
    </source>
</evidence>
<evidence type="ECO:0000256" key="3">
    <source>
        <dbReference type="ARBA" id="ARBA00012438"/>
    </source>
</evidence>
<dbReference type="SUPFAM" id="SSF47384">
    <property type="entry name" value="Homodimeric domain of signal transducing histidine kinase"/>
    <property type="match status" value="1"/>
</dbReference>
<dbReference type="InterPro" id="IPR038188">
    <property type="entry name" value="TorS_sensor_sf"/>
</dbReference>
<dbReference type="Gene3D" id="3.30.565.10">
    <property type="entry name" value="Histidine kinase-like ATPase, C-terminal domain"/>
    <property type="match status" value="1"/>
</dbReference>
<name>Q2RXA2_RHORT</name>
<evidence type="ECO:0000256" key="4">
    <source>
        <dbReference type="ARBA" id="ARBA00022553"/>
    </source>
</evidence>
<dbReference type="Gene3D" id="1.10.287.130">
    <property type="match status" value="1"/>
</dbReference>
<evidence type="ECO:0000313" key="11">
    <source>
        <dbReference type="EMBL" id="ABC21243.1"/>
    </source>
</evidence>
<dbReference type="EC" id="2.7.13.3" evidence="3"/>
<sequence>MAWRLSVRMRLLAVFGVAALFAVIASAMGLLAFGSVERAQKSFLESRLPTVELAQSLAHRAQAVAAAAPQMVIASTQAGRDSAGAQISTQIANLDRLLVALRPRVSDRSFLEQLEAQKADLTEALKALDHWVGRRIGLRRKLDERLSEARDRLNEARALLAHRLAKSSPADDQPVRLAMALVSIERAATLLEALPLAAAGRLAWLESAFGAELTMAARDSEGDGSWEGAGEVRGALAAAEALARGPEGLFATRDGLEEAERRCEALLVAYSQFANRLVYSADTLAAETAAVMNADGRSLTATLGLISLILLAIAALAVGGALVMALFADRTISGRLATLRQSMAAHVAGLDAPLPDLGRDEIGEMAQALKIFVATIADREGALKASQDYLRAVLDAVPEGILTITDTGEVVGASRSAESLFGPGPGLIGKELSLLISDAEGGRLSLEGAESAGAPQAVIAHRADGDSFPGEITVAGILRDDRQIHVLSLRDISERQRIEAERQRFVALLAAAQEATADGLMVIDLDGAIITCNQKYYDTVGISPDAFVPRSRDERLALLAGLMAEPQYFIDRIEEMEADPDLTAYDILHLADGRLIERYSSPFKVGGILAGRLWSVRDITEREKARAELTEAKEAAERALSDLKDAQRNLVEAEKMAALGQLVAGIAHEINTPVGITVTAASFIADEAKAIGALIDAGTLRRSRFAGFLESLRESSTLLLSNANRAAELIQSFKQVAVDQTSDERRTFDLGHYVTEVLISLGPSLRKLPHRVTVDIPPGIILDSYPGALAQILANIVLNALSHAFLPQRAGQITVTARETEEEVVELRIADNGRGMSPEVRDQVFEPFFTTTRGAGGSGLGLHIAYNLANRTLGGRIGVDSAPGEGTTFIVIIPRVAPPAPRALRSSGTVIHGQ</sequence>
<keyword evidence="5 11" id="KW-0808">Transferase</keyword>
<dbReference type="SUPFAM" id="SSF55785">
    <property type="entry name" value="PYP-like sensor domain (PAS domain)"/>
    <property type="match status" value="2"/>
</dbReference>
<dbReference type="InterPro" id="IPR003660">
    <property type="entry name" value="HAMP_dom"/>
</dbReference>
<feature type="domain" description="Histidine kinase" evidence="8">
    <location>
        <begin position="665"/>
        <end position="897"/>
    </location>
</feature>
<organism evidence="11 12">
    <name type="scientific">Rhodospirillum rubrum (strain ATCC 11170 / ATH 1.1.1 / DSM 467 / LMG 4362 / NCIMB 8255 / S1)</name>
    <dbReference type="NCBI Taxonomy" id="269796"/>
    <lineage>
        <taxon>Bacteria</taxon>
        <taxon>Pseudomonadati</taxon>
        <taxon>Pseudomonadota</taxon>
        <taxon>Alphaproteobacteria</taxon>
        <taxon>Rhodospirillales</taxon>
        <taxon>Rhodospirillaceae</taxon>
        <taxon>Rhodospirillum</taxon>
    </lineage>
</organism>
<dbReference type="Gene3D" id="6.10.340.10">
    <property type="match status" value="1"/>
</dbReference>
<dbReference type="RefSeq" id="WP_011388197.1">
    <property type="nucleotide sequence ID" value="NC_007643.1"/>
</dbReference>
<dbReference type="SUPFAM" id="SSF55874">
    <property type="entry name" value="ATPase domain of HSP90 chaperone/DNA topoisomerase II/histidine kinase"/>
    <property type="match status" value="1"/>
</dbReference>
<evidence type="ECO:0000256" key="7">
    <source>
        <dbReference type="SAM" id="Coils"/>
    </source>
</evidence>
<evidence type="ECO:0000259" key="8">
    <source>
        <dbReference type="PROSITE" id="PS50109"/>
    </source>
</evidence>
<evidence type="ECO:0000256" key="5">
    <source>
        <dbReference type="ARBA" id="ARBA00022679"/>
    </source>
</evidence>
<accession>Q2RXA2</accession>
<dbReference type="Pfam" id="PF13188">
    <property type="entry name" value="PAS_8"/>
    <property type="match status" value="1"/>
</dbReference>
<keyword evidence="12" id="KW-1185">Reference proteome</keyword>
<dbReference type="InterPro" id="IPR000014">
    <property type="entry name" value="PAS"/>
</dbReference>
<keyword evidence="4" id="KW-0597">Phosphoprotein</keyword>
<feature type="domain" description="HAMP" evidence="10">
    <location>
        <begin position="330"/>
        <end position="381"/>
    </location>
</feature>
<dbReference type="PROSITE" id="PS50885">
    <property type="entry name" value="HAMP"/>
    <property type="match status" value="1"/>
</dbReference>
<feature type="domain" description="PAS" evidence="9">
    <location>
        <begin position="501"/>
        <end position="551"/>
    </location>
</feature>
<dbReference type="SMART" id="SM00387">
    <property type="entry name" value="HATPase_c"/>
    <property type="match status" value="1"/>
</dbReference>
<dbReference type="Pfam" id="PF13426">
    <property type="entry name" value="PAS_9"/>
    <property type="match status" value="1"/>
</dbReference>
<evidence type="ECO:0000259" key="9">
    <source>
        <dbReference type="PROSITE" id="PS50112"/>
    </source>
</evidence>
<dbReference type="Pfam" id="PF02518">
    <property type="entry name" value="HATPase_c"/>
    <property type="match status" value="1"/>
</dbReference>
<dbReference type="STRING" id="269796.Rru_A0438"/>
<dbReference type="EMBL" id="CP000230">
    <property type="protein sequence ID" value="ABC21243.1"/>
    <property type="molecule type" value="Genomic_DNA"/>
</dbReference>
<evidence type="ECO:0000256" key="2">
    <source>
        <dbReference type="ARBA" id="ARBA00004370"/>
    </source>
</evidence>
<dbReference type="PROSITE" id="PS50112">
    <property type="entry name" value="PAS"/>
    <property type="match status" value="2"/>
</dbReference>
<dbReference type="InterPro" id="IPR035965">
    <property type="entry name" value="PAS-like_dom_sf"/>
</dbReference>
<dbReference type="InterPro" id="IPR003594">
    <property type="entry name" value="HATPase_dom"/>
</dbReference>
<dbReference type="CDD" id="cd00130">
    <property type="entry name" value="PAS"/>
    <property type="match status" value="1"/>
</dbReference>
<dbReference type="PANTHER" id="PTHR43065">
    <property type="entry name" value="SENSOR HISTIDINE KINASE"/>
    <property type="match status" value="1"/>
</dbReference>
<dbReference type="PATRIC" id="fig|269796.9.peg.495"/>
<dbReference type="InterPro" id="IPR036890">
    <property type="entry name" value="HATPase_C_sf"/>
</dbReference>
<dbReference type="EnsemblBacteria" id="ABC21243">
    <property type="protein sequence ID" value="ABC21243"/>
    <property type="gene ID" value="Rru_A0438"/>
</dbReference>
<reference evidence="11 12" key="1">
    <citation type="journal article" date="2011" name="Stand. Genomic Sci.">
        <title>Complete genome sequence of Rhodospirillum rubrum type strain (S1).</title>
        <authorList>
            <person name="Munk A.C."/>
            <person name="Copeland A."/>
            <person name="Lucas S."/>
            <person name="Lapidus A."/>
            <person name="Del Rio T.G."/>
            <person name="Barry K."/>
            <person name="Detter J.C."/>
            <person name="Hammon N."/>
            <person name="Israni S."/>
            <person name="Pitluck S."/>
            <person name="Brettin T."/>
            <person name="Bruce D."/>
            <person name="Han C."/>
            <person name="Tapia R."/>
            <person name="Gilna P."/>
            <person name="Schmutz J."/>
            <person name="Larimer F."/>
            <person name="Land M."/>
            <person name="Kyrpides N.C."/>
            <person name="Mavromatis K."/>
            <person name="Richardson P."/>
            <person name="Rohde M."/>
            <person name="Goker M."/>
            <person name="Klenk H.P."/>
            <person name="Zhang Y."/>
            <person name="Roberts G.P."/>
            <person name="Reslewic S."/>
            <person name="Schwartz D.C."/>
        </authorList>
    </citation>
    <scope>NUCLEOTIDE SEQUENCE [LARGE SCALE GENOMIC DNA]</scope>
    <source>
        <strain evidence="12">ATCC 11170 / ATH 1.1.1 / DSM 467 / LMG 4362 / NCIMB 8255 / S1</strain>
    </source>
</reference>
<dbReference type="Gene3D" id="1.20.58.920">
    <property type="match status" value="1"/>
</dbReference>
<dbReference type="HOGENOM" id="CLU_318284_0_0_5"/>
<evidence type="ECO:0000256" key="1">
    <source>
        <dbReference type="ARBA" id="ARBA00000085"/>
    </source>
</evidence>
<comment type="subcellular location">
    <subcellularLocation>
        <location evidence="2">Membrane</location>
    </subcellularLocation>
</comment>
<keyword evidence="7" id="KW-0175">Coiled coil</keyword>
<dbReference type="SMART" id="SM00091">
    <property type="entry name" value="PAS"/>
    <property type="match status" value="2"/>
</dbReference>
<dbReference type="CDD" id="cd00082">
    <property type="entry name" value="HisKA"/>
    <property type="match status" value="1"/>
</dbReference>
<dbReference type="NCBIfam" id="TIGR00229">
    <property type="entry name" value="sensory_box"/>
    <property type="match status" value="2"/>
</dbReference>
<dbReference type="GO" id="GO:0016020">
    <property type="term" value="C:membrane"/>
    <property type="evidence" value="ECO:0007669"/>
    <property type="project" value="UniProtKB-SubCell"/>
</dbReference>
<dbReference type="Pfam" id="PF21689">
    <property type="entry name" value="TorS_sensor_domain"/>
    <property type="match status" value="1"/>
</dbReference>
<dbReference type="AlphaFoldDB" id="Q2RXA2"/>
<dbReference type="GO" id="GO:0000155">
    <property type="term" value="F:phosphorelay sensor kinase activity"/>
    <property type="evidence" value="ECO:0007669"/>
    <property type="project" value="InterPro"/>
</dbReference>
<dbReference type="PROSITE" id="PS50109">
    <property type="entry name" value="HIS_KIN"/>
    <property type="match status" value="1"/>
</dbReference>
<dbReference type="SMART" id="SM00304">
    <property type="entry name" value="HAMP"/>
    <property type="match status" value="1"/>
</dbReference>
<dbReference type="Proteomes" id="UP000001929">
    <property type="component" value="Chromosome"/>
</dbReference>
<dbReference type="KEGG" id="rru:Rru_A0438"/>
<dbReference type="PANTHER" id="PTHR43065:SF42">
    <property type="entry name" value="TWO-COMPONENT SENSOR PPRA"/>
    <property type="match status" value="1"/>
</dbReference>
<dbReference type="InterPro" id="IPR003661">
    <property type="entry name" value="HisK_dim/P_dom"/>
</dbReference>
<keyword evidence="6 11" id="KW-0418">Kinase</keyword>
<dbReference type="InterPro" id="IPR036097">
    <property type="entry name" value="HisK_dim/P_sf"/>
</dbReference>
<comment type="catalytic activity">
    <reaction evidence="1">
        <text>ATP + protein L-histidine = ADP + protein N-phospho-L-histidine.</text>
        <dbReference type="EC" id="2.7.13.3"/>
    </reaction>
</comment>
<dbReference type="eggNOG" id="COG4191">
    <property type="taxonomic scope" value="Bacteria"/>
</dbReference>
<evidence type="ECO:0000313" key="12">
    <source>
        <dbReference type="Proteomes" id="UP000001929"/>
    </source>
</evidence>
<feature type="coiled-coil region" evidence="7">
    <location>
        <begin position="619"/>
        <end position="656"/>
    </location>
</feature>
<dbReference type="InterPro" id="IPR004358">
    <property type="entry name" value="Sig_transdc_His_kin-like_C"/>
</dbReference>
<proteinExistence type="predicted"/>
<dbReference type="InterPro" id="IPR005467">
    <property type="entry name" value="His_kinase_dom"/>
</dbReference>
<dbReference type="Gene3D" id="3.30.450.20">
    <property type="entry name" value="PAS domain"/>
    <property type="match status" value="2"/>
</dbReference>
<dbReference type="PhylomeDB" id="Q2RXA2"/>
<protein>
    <recommendedName>
        <fullName evidence="3">histidine kinase</fullName>
        <ecNumber evidence="3">2.7.13.3</ecNumber>
    </recommendedName>
</protein>
<evidence type="ECO:0000256" key="6">
    <source>
        <dbReference type="ARBA" id="ARBA00022777"/>
    </source>
</evidence>
<gene>
    <name evidence="11" type="ordered locus">Rru_A0438</name>
</gene>
<feature type="coiled-coil region" evidence="7">
    <location>
        <begin position="111"/>
        <end position="159"/>
    </location>
</feature>
<dbReference type="PRINTS" id="PR00344">
    <property type="entry name" value="BCTRLSENSOR"/>
</dbReference>